<reference evidence="7 8" key="2">
    <citation type="submission" date="2011-11" db="EMBL/GenBank/DDBJ databases">
        <authorList>
            <consortium name="US DOE Joint Genome Institute"/>
            <person name="Lucas S."/>
            <person name="Han J."/>
            <person name="Lapidus A."/>
            <person name="Cheng J.-F."/>
            <person name="Goodwin L."/>
            <person name="Pitluck S."/>
            <person name="Peters L."/>
            <person name="Ovchinnikova G."/>
            <person name="Zhang X."/>
            <person name="Detter J.C."/>
            <person name="Han C."/>
            <person name="Tapia R."/>
            <person name="Land M."/>
            <person name="Hauser L."/>
            <person name="Kyrpides N."/>
            <person name="Ivanova N."/>
            <person name="Pagani I."/>
            <person name="Vogl K."/>
            <person name="Liu Z."/>
            <person name="Overmann J."/>
            <person name="Frigaard N.-U."/>
            <person name="Bryant D."/>
            <person name="Woyke T."/>
        </authorList>
    </citation>
    <scope>NUCLEOTIDE SEQUENCE [LARGE SCALE GENOMIC DNA]</scope>
    <source>
        <strain evidence="7 8">970</strain>
    </source>
</reference>
<protein>
    <submittedName>
        <fullName evidence="7">Fe-S oxidoreductase</fullName>
    </submittedName>
</protein>
<dbReference type="PROSITE" id="PS51918">
    <property type="entry name" value="RADICAL_SAM"/>
    <property type="match status" value="1"/>
</dbReference>
<dbReference type="InterPro" id="IPR051198">
    <property type="entry name" value="BchE-like"/>
</dbReference>
<evidence type="ECO:0000256" key="5">
    <source>
        <dbReference type="ARBA" id="ARBA00023014"/>
    </source>
</evidence>
<keyword evidence="5" id="KW-0411">Iron-sulfur</keyword>
<dbReference type="SMART" id="SM00729">
    <property type="entry name" value="Elp3"/>
    <property type="match status" value="1"/>
</dbReference>
<evidence type="ECO:0000313" key="7">
    <source>
        <dbReference type="EMBL" id="EIC19401.1"/>
    </source>
</evidence>
<dbReference type="Proteomes" id="UP000002964">
    <property type="component" value="Unassembled WGS sequence"/>
</dbReference>
<keyword evidence="3" id="KW-0479">Metal-binding</keyword>
<dbReference type="GO" id="GO:0003824">
    <property type="term" value="F:catalytic activity"/>
    <property type="evidence" value="ECO:0007669"/>
    <property type="project" value="InterPro"/>
</dbReference>
<proteinExistence type="predicted"/>
<dbReference type="Pfam" id="PF04055">
    <property type="entry name" value="Radical_SAM"/>
    <property type="match status" value="1"/>
</dbReference>
<evidence type="ECO:0000256" key="4">
    <source>
        <dbReference type="ARBA" id="ARBA00023004"/>
    </source>
</evidence>
<dbReference type="PANTHER" id="PTHR43409">
    <property type="entry name" value="ANAEROBIC MAGNESIUM-PROTOPORPHYRIN IX MONOMETHYL ESTER CYCLASE-RELATED"/>
    <property type="match status" value="1"/>
</dbReference>
<dbReference type="CDD" id="cd01335">
    <property type="entry name" value="Radical_SAM"/>
    <property type="match status" value="1"/>
</dbReference>
<dbReference type="InterPro" id="IPR006638">
    <property type="entry name" value="Elp3/MiaA/NifB-like_rSAM"/>
</dbReference>
<dbReference type="EMBL" id="JH603171">
    <property type="protein sequence ID" value="EIC19401.1"/>
    <property type="molecule type" value="Genomic_DNA"/>
</dbReference>
<keyword evidence="8" id="KW-1185">Reference proteome</keyword>
<dbReference type="GO" id="GO:0046872">
    <property type="term" value="F:metal ion binding"/>
    <property type="evidence" value="ECO:0007669"/>
    <property type="project" value="UniProtKB-KW"/>
</dbReference>
<sequence length="584" mass="66896">MKTFHLILLKPSHYDDDGYIIQWWRSGIPSNTLAALYAMARDAAERRVLGDDVRLQISTIDETNTRVRAKRLALMIERDGGLGLVALAGVQTNQYPRALDIARQLRAHKIAVAIGGFHVSGVLSVIGKCTPELQAALDLGVSLFAGEIEHRFDDFLKDAYNARLNPVYNYLDDLPNLNGAIPPYMPKEYVQRTVGRVTSFDAGRGCPFVCSFCTIINVQGRKSRFRTPDDIERIVRENIAQGIKRFFVTDDNFARNKNWEAIFDRLIALRRERIRVHLTLQVDTQCHKIPRFIEKAAAAGTKRIFIGLENINPDNLAVANKKQNKITDYRAMLLVWRRYKVFIDGGYILGFPGDTPESIRRDVELLKRELPMDRVQFYCLTPLPGSADHKALYERGAYMDPDLNNYELNHVSTHHPRMTQEEWLGAYRQAWRSFYTVKHIKTLMRRARANGVSPGHIMSSCMAVYVFACIEHIQPLEGGVLRRRLRRERRPGLPIENPLVFYPKYLGRNLFGYAKAIAMLAVLAIERRRLKRDPEAKHYMDQALTPVDDQELTAMEMYSVTDAAKTAVQVHKDKQHQRHPGGRR</sequence>
<dbReference type="RefSeq" id="WP_009151630.1">
    <property type="nucleotide sequence ID" value="NZ_CP121471.1"/>
</dbReference>
<name>H8Z8J6_9GAMM</name>
<dbReference type="SFLD" id="SFLDS00029">
    <property type="entry name" value="Radical_SAM"/>
    <property type="match status" value="1"/>
</dbReference>
<organism evidence="7 8">
    <name type="scientific">Thiorhodovibrio frisius</name>
    <dbReference type="NCBI Taxonomy" id="631362"/>
    <lineage>
        <taxon>Bacteria</taxon>
        <taxon>Pseudomonadati</taxon>
        <taxon>Pseudomonadota</taxon>
        <taxon>Gammaproteobacteria</taxon>
        <taxon>Chromatiales</taxon>
        <taxon>Chromatiaceae</taxon>
        <taxon>Thiorhodovibrio</taxon>
    </lineage>
</organism>
<dbReference type="Gene3D" id="3.80.30.20">
    <property type="entry name" value="tm_1862 like domain"/>
    <property type="match status" value="1"/>
</dbReference>
<dbReference type="PANTHER" id="PTHR43409:SF7">
    <property type="entry name" value="BLL1977 PROTEIN"/>
    <property type="match status" value="1"/>
</dbReference>
<dbReference type="InterPro" id="IPR058240">
    <property type="entry name" value="rSAM_sf"/>
</dbReference>
<evidence type="ECO:0000256" key="2">
    <source>
        <dbReference type="ARBA" id="ARBA00022691"/>
    </source>
</evidence>
<dbReference type="InterPro" id="IPR023404">
    <property type="entry name" value="rSAM_horseshoe"/>
</dbReference>
<accession>H8Z8J6</accession>
<evidence type="ECO:0000256" key="1">
    <source>
        <dbReference type="ARBA" id="ARBA00001966"/>
    </source>
</evidence>
<dbReference type="HOGENOM" id="CLU_462985_0_0_6"/>
<evidence type="ECO:0000256" key="3">
    <source>
        <dbReference type="ARBA" id="ARBA00022723"/>
    </source>
</evidence>
<dbReference type="OrthoDB" id="9801424at2"/>
<feature type="domain" description="Radical SAM core" evidence="6">
    <location>
        <begin position="192"/>
        <end position="421"/>
    </location>
</feature>
<comment type="cofactor">
    <cofactor evidence="1">
        <name>[4Fe-4S] cluster</name>
        <dbReference type="ChEBI" id="CHEBI:49883"/>
    </cofactor>
</comment>
<keyword evidence="4" id="KW-0408">Iron</keyword>
<gene>
    <name evidence="7" type="ORF">Thi970DRAFT_04920</name>
</gene>
<keyword evidence="2" id="KW-0949">S-adenosyl-L-methionine</keyword>
<dbReference type="AlphaFoldDB" id="H8Z8J6"/>
<dbReference type="GO" id="GO:0051536">
    <property type="term" value="F:iron-sulfur cluster binding"/>
    <property type="evidence" value="ECO:0007669"/>
    <property type="project" value="UniProtKB-KW"/>
</dbReference>
<reference evidence="8" key="1">
    <citation type="submission" date="2011-06" db="EMBL/GenBank/DDBJ databases">
        <authorList>
            <consortium name="US DOE Joint Genome Institute (JGI-PGF)"/>
            <person name="Lucas S."/>
            <person name="Han J."/>
            <person name="Lapidus A."/>
            <person name="Cheng J.-F."/>
            <person name="Goodwin L."/>
            <person name="Pitluck S."/>
            <person name="Peters L."/>
            <person name="Land M.L."/>
            <person name="Hauser L."/>
            <person name="Vogl K."/>
            <person name="Liu Z."/>
            <person name="Overmann J."/>
            <person name="Frigaard N.-U."/>
            <person name="Bryant D.A."/>
            <person name="Woyke T.J."/>
        </authorList>
    </citation>
    <scope>NUCLEOTIDE SEQUENCE [LARGE SCALE GENOMIC DNA]</scope>
    <source>
        <strain evidence="8">970</strain>
    </source>
</reference>
<dbReference type="STRING" id="631362.Thi970DRAFT_04920"/>
<evidence type="ECO:0000259" key="6">
    <source>
        <dbReference type="PROSITE" id="PS51918"/>
    </source>
</evidence>
<dbReference type="GO" id="GO:0005829">
    <property type="term" value="C:cytosol"/>
    <property type="evidence" value="ECO:0007669"/>
    <property type="project" value="TreeGrafter"/>
</dbReference>
<dbReference type="eggNOG" id="COG1032">
    <property type="taxonomic scope" value="Bacteria"/>
</dbReference>
<dbReference type="SUPFAM" id="SSF102114">
    <property type="entry name" value="Radical SAM enzymes"/>
    <property type="match status" value="1"/>
</dbReference>
<dbReference type="SFLD" id="SFLDG01082">
    <property type="entry name" value="B12-binding_domain_containing"/>
    <property type="match status" value="1"/>
</dbReference>
<dbReference type="InterPro" id="IPR007197">
    <property type="entry name" value="rSAM"/>
</dbReference>
<evidence type="ECO:0000313" key="8">
    <source>
        <dbReference type="Proteomes" id="UP000002964"/>
    </source>
</evidence>